<name>A0A7R9Q853_9ACAR</name>
<evidence type="ECO:0000313" key="3">
    <source>
        <dbReference type="Proteomes" id="UP000759131"/>
    </source>
</evidence>
<dbReference type="PANTHER" id="PTHR38926:SF5">
    <property type="entry name" value="F-BOX AND LEUCINE-RICH REPEAT PROTEIN 6"/>
    <property type="match status" value="1"/>
</dbReference>
<dbReference type="EMBL" id="CAJPIZ010017867">
    <property type="protein sequence ID" value="CAG2116299.1"/>
    <property type="molecule type" value="Genomic_DNA"/>
</dbReference>
<feature type="domain" description="F-box" evidence="1">
    <location>
        <begin position="432"/>
        <end position="462"/>
    </location>
</feature>
<dbReference type="Proteomes" id="UP000759131">
    <property type="component" value="Unassembled WGS sequence"/>
</dbReference>
<dbReference type="OrthoDB" id="120976at2759"/>
<dbReference type="AlphaFoldDB" id="A0A7R9Q853"/>
<dbReference type="SUPFAM" id="SSF52047">
    <property type="entry name" value="RNI-like"/>
    <property type="match status" value="2"/>
</dbReference>
<keyword evidence="3" id="KW-1185">Reference proteome</keyword>
<dbReference type="InterPro" id="IPR032675">
    <property type="entry name" value="LRR_dom_sf"/>
</dbReference>
<accession>A0A7R9Q853</accession>
<dbReference type="SUPFAM" id="SSF81383">
    <property type="entry name" value="F-box domain"/>
    <property type="match status" value="1"/>
</dbReference>
<protein>
    <recommendedName>
        <fullName evidence="1">F-box domain-containing protein</fullName>
    </recommendedName>
</protein>
<dbReference type="Pfam" id="PF00646">
    <property type="entry name" value="F-box"/>
    <property type="match status" value="1"/>
</dbReference>
<organism evidence="2">
    <name type="scientific">Medioppia subpectinata</name>
    <dbReference type="NCBI Taxonomy" id="1979941"/>
    <lineage>
        <taxon>Eukaryota</taxon>
        <taxon>Metazoa</taxon>
        <taxon>Ecdysozoa</taxon>
        <taxon>Arthropoda</taxon>
        <taxon>Chelicerata</taxon>
        <taxon>Arachnida</taxon>
        <taxon>Acari</taxon>
        <taxon>Acariformes</taxon>
        <taxon>Sarcoptiformes</taxon>
        <taxon>Oribatida</taxon>
        <taxon>Brachypylina</taxon>
        <taxon>Oppioidea</taxon>
        <taxon>Oppiidae</taxon>
        <taxon>Medioppia</taxon>
    </lineage>
</organism>
<proteinExistence type="predicted"/>
<dbReference type="InterPro" id="IPR036047">
    <property type="entry name" value="F-box-like_dom_sf"/>
</dbReference>
<dbReference type="EMBL" id="OC872442">
    <property type="protein sequence ID" value="CAD7635869.1"/>
    <property type="molecule type" value="Genomic_DNA"/>
</dbReference>
<dbReference type="PANTHER" id="PTHR38926">
    <property type="entry name" value="F-BOX DOMAIN CONTAINING PROTEIN, EXPRESSED"/>
    <property type="match status" value="1"/>
</dbReference>
<reference evidence="2" key="1">
    <citation type="submission" date="2020-11" db="EMBL/GenBank/DDBJ databases">
        <authorList>
            <person name="Tran Van P."/>
        </authorList>
    </citation>
    <scope>NUCLEOTIDE SEQUENCE</scope>
</reference>
<gene>
    <name evidence="2" type="ORF">OSB1V03_LOCUS16260</name>
</gene>
<evidence type="ECO:0000259" key="1">
    <source>
        <dbReference type="Pfam" id="PF00646"/>
    </source>
</evidence>
<dbReference type="Gene3D" id="3.80.10.10">
    <property type="entry name" value="Ribonuclease Inhibitor"/>
    <property type="match status" value="2"/>
</dbReference>
<evidence type="ECO:0000313" key="2">
    <source>
        <dbReference type="EMBL" id="CAD7635869.1"/>
    </source>
</evidence>
<sequence>MMASLETRDDTEEQPQIYAKNSFDRFGDDMCALILSFSPQKHRYRYECVSKQFQRTVFVSVVNVIISDGCLTQIPERYVPQMLATITTKCPNIEIIDCRRIDTFRRHVPTILTTFRDNCHNLRHIYCSLLEGNNKWLSEYQSLVTRIGSIDRTYSSPYVQRCQRLTKIVIKSLRDGFSPKRPILTTRLEKLSFRSYDGISGGDNQLLAAVVANNQSLTRLSVHAMKPETVEIMAEFADIVSQYLPQLRRLSLYFDATDINYSLDASLRTIGVKCKQLKILSLGLRSVYAMGNDFESYKQQFVDPLRHCHRLTHLSLELSQMSGKYFWPRLQYLFIRYYKHNNTIDNEFVYHISRLPALQTLVIQCNQDIDFSDNDLNAVLSSSPKLKNIEIRLQASKRTQLMASLDTTDDGNEDNYTQQTQIYAKDSLDRFGDDLFGLLLSYLSLEDRFRCECVSKQFQRTVFESAVDININDRLMRQIRRTTITQTIATISTKCPNIETIDCRGINKSYDKDIPEVLNSFHDNCRHLQEIYYNLRQNYYQWIPKLGSLVTRIGSISAKHSLIHCHRLSHLAVDSIRKVFDNYSGELMAKNLLGFEFRFSDKHIRDQLLWTLVADNQSLQSVAVNEIKFKTQDTITELIQQLSRLPQLRELTLEFRAFPNQDLLSDSLRTIGMICKQLKRLSLRLNPEVTEINVQTWDPL</sequence>
<dbReference type="InterPro" id="IPR001810">
    <property type="entry name" value="F-box_dom"/>
</dbReference>
<feature type="non-terminal residue" evidence="2">
    <location>
        <position position="1"/>
    </location>
</feature>